<dbReference type="GO" id="GO:0008270">
    <property type="term" value="F:zinc ion binding"/>
    <property type="evidence" value="ECO:0007669"/>
    <property type="project" value="UniProtKB-KW"/>
</dbReference>
<keyword evidence="4" id="KW-0539">Nucleus</keyword>
<feature type="compositionally biased region" description="Basic and acidic residues" evidence="6">
    <location>
        <begin position="1166"/>
        <end position="1176"/>
    </location>
</feature>
<dbReference type="EMBL" id="CP133615">
    <property type="protein sequence ID" value="WMV25519.1"/>
    <property type="molecule type" value="Genomic_DNA"/>
</dbReference>
<gene>
    <name evidence="9" type="ORF">MTR67_018904</name>
</gene>
<reference evidence="9" key="1">
    <citation type="submission" date="2023-08" db="EMBL/GenBank/DDBJ databases">
        <title>A de novo genome assembly of Solanum verrucosum Schlechtendal, a Mexican diploid species geographically isolated from the other diploid A-genome species in potato relatives.</title>
        <authorList>
            <person name="Hosaka K."/>
        </authorList>
    </citation>
    <scope>NUCLEOTIDE SEQUENCE</scope>
    <source>
        <tissue evidence="9">Young leaves</tissue>
    </source>
</reference>
<dbReference type="GO" id="GO:0003712">
    <property type="term" value="F:transcription coregulator activity"/>
    <property type="evidence" value="ECO:0007669"/>
    <property type="project" value="TreeGrafter"/>
</dbReference>
<dbReference type="Gene3D" id="2.60.120.650">
    <property type="entry name" value="Cupin"/>
    <property type="match status" value="1"/>
</dbReference>
<dbReference type="GO" id="GO:0000118">
    <property type="term" value="C:histone deacetylase complex"/>
    <property type="evidence" value="ECO:0007669"/>
    <property type="project" value="TreeGrafter"/>
</dbReference>
<dbReference type="SMART" id="SM00558">
    <property type="entry name" value="JmjC"/>
    <property type="match status" value="1"/>
</dbReference>
<feature type="region of interest" description="Disordered" evidence="6">
    <location>
        <begin position="64"/>
        <end position="251"/>
    </location>
</feature>
<dbReference type="Pfam" id="PF02373">
    <property type="entry name" value="JmjC"/>
    <property type="match status" value="1"/>
</dbReference>
<feature type="compositionally biased region" description="Basic and acidic residues" evidence="6">
    <location>
        <begin position="175"/>
        <end position="189"/>
    </location>
</feature>
<feature type="compositionally biased region" description="Basic and acidic residues" evidence="6">
    <location>
        <begin position="81"/>
        <end position="93"/>
    </location>
</feature>
<evidence type="ECO:0000256" key="2">
    <source>
        <dbReference type="ARBA" id="ARBA00006801"/>
    </source>
</evidence>
<organism evidence="9 10">
    <name type="scientific">Solanum verrucosum</name>
    <dbReference type="NCBI Taxonomy" id="315347"/>
    <lineage>
        <taxon>Eukaryota</taxon>
        <taxon>Viridiplantae</taxon>
        <taxon>Streptophyta</taxon>
        <taxon>Embryophyta</taxon>
        <taxon>Tracheophyta</taxon>
        <taxon>Spermatophyta</taxon>
        <taxon>Magnoliopsida</taxon>
        <taxon>eudicotyledons</taxon>
        <taxon>Gunneridae</taxon>
        <taxon>Pentapetalae</taxon>
        <taxon>asterids</taxon>
        <taxon>lamiids</taxon>
        <taxon>Solanales</taxon>
        <taxon>Solanaceae</taxon>
        <taxon>Solanoideae</taxon>
        <taxon>Solaneae</taxon>
        <taxon>Solanum</taxon>
    </lineage>
</organism>
<feature type="domain" description="JmjC" evidence="8">
    <location>
        <begin position="729"/>
        <end position="1046"/>
    </location>
</feature>
<evidence type="ECO:0000256" key="4">
    <source>
        <dbReference type="ARBA" id="ARBA00023242"/>
    </source>
</evidence>
<dbReference type="PANTHER" id="PTHR12549:SF11">
    <property type="entry name" value="LYSINE-SPECIFIC DEMETHYLASE JMJ25"/>
    <property type="match status" value="1"/>
</dbReference>
<name>A0AAF0QT79_SOLVR</name>
<feature type="region of interest" description="Disordered" evidence="6">
    <location>
        <begin position="485"/>
        <end position="510"/>
    </location>
</feature>
<evidence type="ECO:0000256" key="6">
    <source>
        <dbReference type="SAM" id="MobiDB-lite"/>
    </source>
</evidence>
<feature type="domain" description="RING-type" evidence="7">
    <location>
        <begin position="260"/>
        <end position="307"/>
    </location>
</feature>
<evidence type="ECO:0000259" key="8">
    <source>
        <dbReference type="PROSITE" id="PS51184"/>
    </source>
</evidence>
<dbReference type="InterPro" id="IPR045109">
    <property type="entry name" value="LSDs-like"/>
</dbReference>
<dbReference type="GO" id="GO:0031490">
    <property type="term" value="F:chromatin DNA binding"/>
    <property type="evidence" value="ECO:0007669"/>
    <property type="project" value="TreeGrafter"/>
</dbReference>
<evidence type="ECO:0000259" key="7">
    <source>
        <dbReference type="PROSITE" id="PS50089"/>
    </source>
</evidence>
<comment type="subcellular location">
    <subcellularLocation>
        <location evidence="1">Nucleus</location>
    </subcellularLocation>
</comment>
<feature type="region of interest" description="Disordered" evidence="6">
    <location>
        <begin position="1149"/>
        <end position="1176"/>
    </location>
</feature>
<dbReference type="InterPro" id="IPR001841">
    <property type="entry name" value="Znf_RING"/>
</dbReference>
<dbReference type="InterPro" id="IPR003347">
    <property type="entry name" value="JmjC_dom"/>
</dbReference>
<protein>
    <recommendedName>
        <fullName evidence="11">Lysine-specific demethylase JMJ25-like</fullName>
    </recommendedName>
</protein>
<dbReference type="GO" id="GO:0006357">
    <property type="term" value="P:regulation of transcription by RNA polymerase II"/>
    <property type="evidence" value="ECO:0007669"/>
    <property type="project" value="TreeGrafter"/>
</dbReference>
<feature type="compositionally biased region" description="Basic residues" evidence="6">
    <location>
        <begin position="163"/>
        <end position="174"/>
    </location>
</feature>
<dbReference type="PANTHER" id="PTHR12549">
    <property type="entry name" value="JMJC DOMAIN-CONTAINING HISTONE DEMETHYLATION PROTEIN"/>
    <property type="match status" value="1"/>
</dbReference>
<keyword evidence="10" id="KW-1185">Reference proteome</keyword>
<evidence type="ECO:0000256" key="3">
    <source>
        <dbReference type="ARBA" id="ARBA00022723"/>
    </source>
</evidence>
<dbReference type="GO" id="GO:0000785">
    <property type="term" value="C:chromatin"/>
    <property type="evidence" value="ECO:0007669"/>
    <property type="project" value="TreeGrafter"/>
</dbReference>
<feature type="compositionally biased region" description="Basic and acidic residues" evidence="6">
    <location>
        <begin position="201"/>
        <end position="236"/>
    </location>
</feature>
<dbReference type="AlphaFoldDB" id="A0AAF0QT79"/>
<keyword evidence="5" id="KW-0863">Zinc-finger</keyword>
<dbReference type="GO" id="GO:0032454">
    <property type="term" value="F:histone H3K9 demethylase activity"/>
    <property type="evidence" value="ECO:0007669"/>
    <property type="project" value="InterPro"/>
</dbReference>
<evidence type="ECO:0000256" key="5">
    <source>
        <dbReference type="PROSITE-ProRule" id="PRU00175"/>
    </source>
</evidence>
<feature type="compositionally biased region" description="Basic and acidic residues" evidence="6">
    <location>
        <begin position="1149"/>
        <end position="1158"/>
    </location>
</feature>
<feature type="compositionally biased region" description="Basic and acidic residues" evidence="6">
    <location>
        <begin position="102"/>
        <end position="124"/>
    </location>
</feature>
<accession>A0AAF0QT79</accession>
<sequence>MEESIEKKVKFDSFEETIVKKDDIQVKFQSLEETTVEKKGDIQVKFQSLEDLKVEEEMVLTEVVKPKKKRGRPPNKNKGKQKLEESAGKETCIKKSRNLGRKKNDVNEKKDEIDSKREEEKIDSDTVSTTHRPMRSSCKKAIEKLSEYTQQMNEWDAEDRSTSKKRRGQGRKSGVKTEEENVDSGEKIASKKRGIMSSKENGGDSDTREEEGNGSKKHRAEEEDKVEGSEPGRQSKDNASNPRARKRKDENGNEIVSNMCHQCQRNDKGRVVRCTSCKTKRYCIPCITTWYPGMPEEAFAESCPVCRKNCNCKACLRLDGPIRALKDSQCEISEEEKFEYSKYILQKLLPFLRRFSTEQVMEKDIEAKIQGLSVSELELKKAKCQKNERMYCNNCKTSIFDFHRNCSSCSYDLCLTCCRELRDGHLKGGDEEVIMEFVDKGIGYLHGDVRCGSLSDTRTSSRSKSSKKMIENDSVDDARFAFEMEPGDNGGHLQDNSGGPTGEWKSNEDGRIPCPPQKFGGCGKGILDLKCLLNKTEGLSELLARAEDIAKIFELERMPEISQGPCCCRNSVNENDIQKSKMCKTVSHDGCDDNYLYCPAAKDLQQEDLKHFQCHWLKGEPVIVRNVLETATGLSWEPMVMWRACRQIKNLNHPLLLDVVAINCLDWCEVEVNIHQFFKGYLEGRTDSAGWPQILKLKDWPPSDLFDERLPRHGAEFVRSLPFQEYTNPQNGFLNLAVKLPPDSLKPDMGPKTYIAYGVRQELGRGDSVTKLHCDMSDAVNVLTHTQAINLTPDQLSVMEEVKKKHAEQDKTELQMVEDEKKCKNEALSELIDDHSVHSDRCSSRRDEGKTEHFEVQSLSCEPDCGNHSIIPSASCVEPEGDTGSDMVINGAINSTSYCEASGGIKIDNDKNDKCKDNPVFEKNEVFEDMEGGALWDIFRRQDVAKLEEYLLKHFKEFRHIYCCPVPQVIHPIHDQTFYLTDDHKRKLKEEYGVEPWTFVQKLGDAVFIPAGCPHQVRNLKAFCRTTGSANSCWGRGVDYNCYTTSAGSACAAYDYFIPQMDIGSTLSNKAKDVLLVPLTFSGEPEHFIVKSCIKVALDFVSPENLHECIRLTEEFRTLPQNHRAKEDKLEVKKMSICAVRQALNKLEGLSKDSTGKNEKKKHKVVKDDREHSGED</sequence>
<evidence type="ECO:0000256" key="1">
    <source>
        <dbReference type="ARBA" id="ARBA00004123"/>
    </source>
</evidence>
<proteinExistence type="inferred from homology"/>
<evidence type="ECO:0000313" key="9">
    <source>
        <dbReference type="EMBL" id="WMV25519.1"/>
    </source>
</evidence>
<evidence type="ECO:0008006" key="11">
    <source>
        <dbReference type="Google" id="ProtNLM"/>
    </source>
</evidence>
<keyword evidence="5" id="KW-0862">Zinc</keyword>
<feature type="compositionally biased region" description="Basic residues" evidence="6">
    <location>
        <begin position="66"/>
        <end position="80"/>
    </location>
</feature>
<dbReference type="PROSITE" id="PS50089">
    <property type="entry name" value="ZF_RING_2"/>
    <property type="match status" value="1"/>
</dbReference>
<evidence type="ECO:0000313" key="10">
    <source>
        <dbReference type="Proteomes" id="UP001234989"/>
    </source>
</evidence>
<comment type="similarity">
    <text evidence="2">Belongs to the JARID1 histone demethylase family.</text>
</comment>
<keyword evidence="3" id="KW-0479">Metal-binding</keyword>
<dbReference type="Proteomes" id="UP001234989">
    <property type="component" value="Chromosome 4"/>
</dbReference>
<dbReference type="PROSITE" id="PS51184">
    <property type="entry name" value="JMJC"/>
    <property type="match status" value="1"/>
</dbReference>
<dbReference type="SUPFAM" id="SSF51197">
    <property type="entry name" value="Clavaminate synthase-like"/>
    <property type="match status" value="1"/>
</dbReference>